<dbReference type="SMART" id="SM00216">
    <property type="entry name" value="VWD"/>
    <property type="match status" value="1"/>
</dbReference>
<evidence type="ECO:0000256" key="11">
    <source>
        <dbReference type="SAM" id="MobiDB-lite"/>
    </source>
</evidence>
<dbReference type="Gene3D" id="1.25.10.20">
    <property type="entry name" value="Vitellinogen, superhelical"/>
    <property type="match status" value="1"/>
</dbReference>
<keyword evidence="8" id="KW-1015">Disulfide bond</keyword>
<dbReference type="GeneID" id="117237750"/>
<dbReference type="Pfam" id="PF09172">
    <property type="entry name" value="Vit_open_b-sht"/>
    <property type="match status" value="1"/>
</dbReference>
<keyword evidence="3" id="KW-0964">Secreted</keyword>
<dbReference type="Pfam" id="PF01347">
    <property type="entry name" value="Vitellogenin_N"/>
    <property type="match status" value="1"/>
</dbReference>
<dbReference type="Pfam" id="PF06448">
    <property type="entry name" value="DUF1081"/>
    <property type="match status" value="1"/>
</dbReference>
<evidence type="ECO:0000256" key="1">
    <source>
        <dbReference type="ARBA" id="ARBA00004613"/>
    </source>
</evidence>
<reference evidence="16" key="1">
    <citation type="submission" date="2025-08" db="UniProtKB">
        <authorList>
            <consortium name="RefSeq"/>
        </authorList>
    </citation>
    <scope>IDENTIFICATION</scope>
    <source>
        <tissue evidence="16">Muscle</tissue>
    </source>
</reference>
<dbReference type="RefSeq" id="XP_033357939.1">
    <property type="nucleotide sequence ID" value="XM_033502048.1"/>
</dbReference>
<evidence type="ECO:0000256" key="4">
    <source>
        <dbReference type="ARBA" id="ARBA00022729"/>
    </source>
</evidence>
<keyword evidence="2" id="KW-0813">Transport</keyword>
<feature type="domain" description="VWFD" evidence="14">
    <location>
        <begin position="3747"/>
        <end position="3929"/>
    </location>
</feature>
<dbReference type="Gene3D" id="2.30.230.10">
    <property type="entry name" value="Lipovitellin, beta-sheet shell regions, chain A"/>
    <property type="match status" value="1"/>
</dbReference>
<dbReference type="Gene3D" id="2.20.50.20">
    <property type="entry name" value="Lipovitellin. Chain A, domain 3"/>
    <property type="match status" value="1"/>
</dbReference>
<evidence type="ECO:0000256" key="9">
    <source>
        <dbReference type="ARBA" id="ARBA00023180"/>
    </source>
</evidence>
<dbReference type="InterPro" id="IPR015255">
    <property type="entry name" value="Vitellinogen_open_b-sht"/>
</dbReference>
<keyword evidence="15" id="KW-1185">Reference proteome</keyword>
<dbReference type="InterPro" id="IPR015816">
    <property type="entry name" value="Vitellinogen_b-sht_N"/>
</dbReference>
<keyword evidence="7" id="KW-0446">Lipid-binding</keyword>
<name>A0A6J3L1E8_9HYME</name>
<dbReference type="GO" id="GO:0005319">
    <property type="term" value="F:lipid transporter activity"/>
    <property type="evidence" value="ECO:0007669"/>
    <property type="project" value="InterPro"/>
</dbReference>
<comment type="subcellular location">
    <subcellularLocation>
        <location evidence="1">Secreted</location>
    </subcellularLocation>
</comment>
<evidence type="ECO:0000259" key="13">
    <source>
        <dbReference type="PROSITE" id="PS51211"/>
    </source>
</evidence>
<protein>
    <submittedName>
        <fullName evidence="16">Uncharacterized protein LOC117237750</fullName>
    </submittedName>
</protein>
<dbReference type="SMART" id="SM01169">
    <property type="entry name" value="DUF1943"/>
    <property type="match status" value="1"/>
</dbReference>
<dbReference type="InterPro" id="IPR015817">
    <property type="entry name" value="Vitellinogen_open_b-sht_sub1"/>
</dbReference>
<dbReference type="PROSITE" id="PS51211">
    <property type="entry name" value="VITELLOGENIN"/>
    <property type="match status" value="1"/>
</dbReference>
<dbReference type="CTD" id="34283"/>
<evidence type="ECO:0000313" key="16">
    <source>
        <dbReference type="RefSeq" id="XP_033357939.1"/>
    </source>
</evidence>
<comment type="caution">
    <text evidence="10">Lacks conserved residue(s) required for the propagation of feature annotation.</text>
</comment>
<dbReference type="InterPro" id="IPR011030">
    <property type="entry name" value="Lipovitellin_superhlx_dom"/>
</dbReference>
<dbReference type="SUPFAM" id="SSF48431">
    <property type="entry name" value="Lipovitellin-phosvitin complex, superhelical domain"/>
    <property type="match status" value="1"/>
</dbReference>
<evidence type="ECO:0000256" key="5">
    <source>
        <dbReference type="ARBA" id="ARBA00022761"/>
    </source>
</evidence>
<evidence type="ECO:0000256" key="10">
    <source>
        <dbReference type="PROSITE-ProRule" id="PRU00557"/>
    </source>
</evidence>
<keyword evidence="9" id="KW-0325">Glycoprotein</keyword>
<evidence type="ECO:0000256" key="2">
    <source>
        <dbReference type="ARBA" id="ARBA00022448"/>
    </source>
</evidence>
<dbReference type="InterPro" id="IPR009454">
    <property type="entry name" value="Lipid_transpt_open_b-sht"/>
</dbReference>
<dbReference type="InterPro" id="IPR050733">
    <property type="entry name" value="Vitellogenin/Apolipophorin"/>
</dbReference>
<evidence type="ECO:0000259" key="14">
    <source>
        <dbReference type="PROSITE" id="PS51233"/>
    </source>
</evidence>
<dbReference type="InterPro" id="IPR001747">
    <property type="entry name" value="Vitellogenin_N"/>
</dbReference>
<keyword evidence="5" id="KW-0758">Storage protein</keyword>
<dbReference type="SMART" id="SM00638">
    <property type="entry name" value="LPD_N"/>
    <property type="match status" value="1"/>
</dbReference>
<dbReference type="SUPFAM" id="SSF56968">
    <property type="entry name" value="Lipovitellin-phosvitin complex, beta-sheet shell regions"/>
    <property type="match status" value="2"/>
</dbReference>
<feature type="compositionally biased region" description="Acidic residues" evidence="11">
    <location>
        <begin position="326"/>
        <end position="335"/>
    </location>
</feature>
<evidence type="ECO:0000256" key="12">
    <source>
        <dbReference type="SAM" id="SignalP"/>
    </source>
</evidence>
<dbReference type="Pfam" id="PF00094">
    <property type="entry name" value="VWD"/>
    <property type="match status" value="1"/>
</dbReference>
<feature type="domain" description="Vitellogenin" evidence="13">
    <location>
        <begin position="53"/>
        <end position="725"/>
    </location>
</feature>
<evidence type="ECO:0000256" key="3">
    <source>
        <dbReference type="ARBA" id="ARBA00022525"/>
    </source>
</evidence>
<dbReference type="GO" id="GO:0045735">
    <property type="term" value="F:nutrient reservoir activity"/>
    <property type="evidence" value="ECO:0007669"/>
    <property type="project" value="UniProtKB-KW"/>
</dbReference>
<dbReference type="PROSITE" id="PS51233">
    <property type="entry name" value="VWFD"/>
    <property type="match status" value="1"/>
</dbReference>
<feature type="region of interest" description="Disordered" evidence="11">
    <location>
        <begin position="314"/>
        <end position="343"/>
    </location>
</feature>
<dbReference type="Proteomes" id="UP000504631">
    <property type="component" value="Unplaced"/>
</dbReference>
<keyword evidence="4 12" id="KW-0732">Signal</keyword>
<dbReference type="GO" id="GO:0005576">
    <property type="term" value="C:extracellular region"/>
    <property type="evidence" value="ECO:0007669"/>
    <property type="project" value="UniProtKB-SubCell"/>
</dbReference>
<gene>
    <name evidence="16" type="primary">LOC117237750</name>
</gene>
<dbReference type="Gene3D" id="2.20.80.10">
    <property type="entry name" value="Lipovitellin-phosvitin complex, chain A, domain 4"/>
    <property type="match status" value="1"/>
</dbReference>
<dbReference type="InterPro" id="IPR001846">
    <property type="entry name" value="VWF_type-D"/>
</dbReference>
<accession>A0A6J3L1E8</accession>
<organism evidence="15 16">
    <name type="scientific">Bombus vosnesenskii</name>
    <dbReference type="NCBI Taxonomy" id="207650"/>
    <lineage>
        <taxon>Eukaryota</taxon>
        <taxon>Metazoa</taxon>
        <taxon>Ecdysozoa</taxon>
        <taxon>Arthropoda</taxon>
        <taxon>Hexapoda</taxon>
        <taxon>Insecta</taxon>
        <taxon>Pterygota</taxon>
        <taxon>Neoptera</taxon>
        <taxon>Endopterygota</taxon>
        <taxon>Hymenoptera</taxon>
        <taxon>Apocrita</taxon>
        <taxon>Aculeata</taxon>
        <taxon>Apoidea</taxon>
        <taxon>Anthophila</taxon>
        <taxon>Apidae</taxon>
        <taxon>Bombus</taxon>
        <taxon>Pyrobombus</taxon>
    </lineage>
</organism>
<dbReference type="InterPro" id="IPR015819">
    <property type="entry name" value="Lipid_transp_b-sht_shell"/>
</dbReference>
<proteinExistence type="predicted"/>
<dbReference type="FunFam" id="2.20.50.20:FF:000007">
    <property type="entry name" value="von Willebrand factor type D domaincontaining protein"/>
    <property type="match status" value="1"/>
</dbReference>
<evidence type="ECO:0000256" key="8">
    <source>
        <dbReference type="ARBA" id="ARBA00023157"/>
    </source>
</evidence>
<keyword evidence="6" id="KW-0445">Lipid transport</keyword>
<evidence type="ECO:0000313" key="15">
    <source>
        <dbReference type="Proteomes" id="UP000504631"/>
    </source>
</evidence>
<sequence>MIWNKERSRGRATIFLLVAICFVLGTAQPEFVKDPTLCGRAKCKVTATKKFKYEENVSYWYRYSVDVSTNLGNVSSTSFSMPPSSDFLANESTLRLDADLVIRFNNPCEGSLKFHNVSLSHDPRKYNPEFPDRAGSEFKKNLERFALKFAYDDGRIDELCPDKRDPVWALNLKRGVLSTLQNSMHRFDVDYRAEELDVNGICETSYRFHEARQTSLVVKKTKNLSNCMHGPKHFSVIRSNAYKSPRSGAHGPRHPLLESRSDCELTIDHNVYEKIVCNEFHVLVPLSSGSTGARTESTTTLRLIKELKDDYSYGNEYEQSDNYGSDQEEDEEEQEKYEKDRHSRARRTNLLYDYSKTPRTIHGELRSARDLLKTMCRLGVSTDELQQRFPETFTAFIQSARLLDYSSLSQLFVRAHGICKTGKKHIVDSLPFIGSNAALNVMKDLIIKRYVNHSTIDKWVIAFALVPRPNRDTIRALSPLLDFHQQIPETQFILSYSTTIYGFCSTHGISCTNVEQVTRFLSYLEQKIEKGCAPRTHSLSTTKETLEALKAIGNMGLETEKLSKLLKECIDDVGGFLSTEVRVASIDAHRRMPSCEKTRDLYFLNYYRNFTLDTELRIASYLQVMRCPDYNVVKTIKHTLKSEEINQVGTFVWSHLTNLYNSASPTRIEVQSLLTDRDLDDKFNKDRRKFSRNYDGSFFSEEYNFGGNYQGNLIFSPKSYIPRTATFNLTFDLFGESVNVFEITTRLEGFEYYAEKFFGPNGPYSNEKVSGFFKHLFRNFRAAPEQEEDYWKRVKRLPNVIENNFNEPRISFSYKIFGSDLKYSMYNSDREIREALTRINPWEKFNEIASGKEIRYENAIMFLDSTYVAPMTSGLPVRLDFAGSAACNFKMSGLLDTKRISKKEIELISNIAPSMSADLIGSMTVDAFYKTAGTKLRTNVYSSGAVQIHLEVKGLQSVKLSLGLPNKQMEVFSVGTDILLTRGNGAELVEKPLGILIAGQNNNDRALIPIPKNVISNTSCTWAALDRLIGLKMCVNYQLSNATKDPNAPYFVLNGPTLFKISLIKADPTAKNYLLKYTWEKTMERNIFRVAFDTPGSLVNRELSAMVAFDTKTHNVTVLLKSAGNSLVAEGTYKSTENETFVDIGFDINGTKHLDASLGYAIKKFPYGYTFNPQMHLIVNNERVAALSGKIRNVWKSNVSQCDIDLTFQTKRVWSKFTGYIVRRNVSLTSAFQLEYQIQKMPKKESLIFELSAYNRSLKPVTHKTVDLKLQSSAYPQLNTEIKGSYKQALGQLELRAEVNSSPHLKDDRHKLTALLSIFYSKMYFQNQDTKVNAVFAITKPIQNLDIKVGIIHYAMGPESKTDLLIRYAPGKEINLIVNLIMPRGLAFIMESRVNLTIPNFNSMLVYVRITERMKRTYDLDLAGTWFSGHNITARGTYSDRSVATVFSHSLKLILKSPSFVNDFLVNCKVYRNYSDVRIALHVEQLNQDRYAFILNHTVASPTNIISYVEGRYKGNVYSVMTEVDTQREIRMQIHLDKWRDVHLAFISMNEENEKRFGAEVKWDANRDPALKLALFFSLDCQKAQLPALSSAEEQLTERNISTMVTLTYPGRLLACSCHVTARGYYNYIVDATIDWNPEEAIKLFIATEYNVKPLIKSISLDTRLLMPFENWRKTALGVRYEQEQNKIKLNGNVHWKDSQRLMAELDGSTEEHDNVKEWRANCGISSSIHDILSTTVNVTHKVIGWETANTRLLVKYHPDKVINAWSIWHLDKKSDDVFNLTGNLHLESPVTRYKVSDMKCQLQVLPNWKFLGAANLDLDVKTYTGKLIGDLHRLKESMVEFNVTTPLEKFSLVRGRFGLSESNRHIVAEVTTPASVIGFEILCQFITPIYNFNVLLSLATPLEILQRLLLVAKLNNREADFRVGYNRILAGFQGIWHYRNITDFHYSYVLFTPVEGFEENGIVAKLIVARDKNESVDIDTEFSIRMSDKKYTDVKIGVRAKAGPKPAPITIPIIITGNQTNIDEVKNDGSKELTENEDNVEKDELDQFEDYEEQSSLHWHGEFEVCVIIIEPIVGELDIDNEGPTYKVAAVLGSFDDKKILLHDTFWMEDLFNMRNKLNLVVPFGFVNEIVCSNAFIVDLEKLIYRMEATVEVKKNVTWYETGVLAIYTYRSESEEQVLELNIKTPIESLKFININSSLRVSGSLYRPKFSVRAPDSTIDVNGFLETKESLMDTLIVIKVDTPLLKIPKSTITAKREFTVEKRYAQISCNVAEPAGLSFLSSWHATKDEIKAFVLFNSWIESLKNIKVHVSYHPNTTANNGTANLEVLAKLLDRQYKLLGNYSGDRIESEFYTPASNGKPHLQFHGNTMKESDSIHKLNGQLRNHMTSKVSTVFGTIELTQNGSLHAVEITIQPKEAEIGQNDSLLLKLKKEKYGLTAALIGHPINGSLDANFVNPLNWDVRARANFDKISTVEGQVQFITFMNVQVNGNKTLYVHAETPLPDIRNVTLTGSILMSNNSGDIRASGWLNEYTRYAILQWKLIYMADMFGRVLIGYEGPTDLDNRLVDTRLFFKNPRQAFKNVDVGFDLDVDREKWKFAANATVGFRNHENIDGVFTVRLPPPDNDDHRLLISYHANGGFKDVSYVIGYNCLRAKTNYASDGSIHIDEKDINGHLRGSWGMLPVQSVNNLLNISINEEFKLKYSLYSPKFQQQETLVFLLDYGATQGSIGAQIYYPANTRLASANVSYESLENVNGTINTILPMANISSLGCQFTVLTTLQRNKRYVKLYWPQNTAIVDSDYNYRSEKLNSDLEGILHAEVPLNTRHIGHLTYGYKKRPQMTSGYSKLTYNGQEVLHGQYNSKSESRAGFEKDHTQITIENAYKPIGILYINQFEYSAGNEGTNYPTVEFKQVNLYRLDNKTAFNVVGESRIKTSHTGQDIHLKAIHLNKTVQLKTDYQVLPGEFEQTSWLSLGDDVWASYSINILNKTTEEVDNQFLVLNVSYPRRNFSLDGSYWISSEELRSAVKLAWDQKTTKPRTIGALFNWTKLSSEDKAGMHHRATFALIHPSFLRQAALIGEVKHSNSRDSMNILLVANYSIDPNKWLEFSASFRNESEPPISKKYSYQIVGKHPSTKFDLGAEGFVYEQNSRLFGMANNGHYKRGFITRDTGKLNARLDLIRNEIFYQREYNDAIKFLNARYYPFDRKYVLNGSIINTPNLNATGYFFLDPTEKLTWMMVNYTPDAVESLRMYGRIPDARNAVFDIWRTYDEDFTVSDVSFYLKLNHSRLITSTLRWRPELKADIIALLKNTAMDAYDGINNDIYYWKQYIKIETVNVISDVWDDAQLDLREFIDDWNNLKEVQTDLEELKNYLNDSYNANDFYIKDIVLYGGYIIDELSLRSHIESLPNILNEIWEIMGESGEAIRNSLLWIIETIKSALNKIPEITAAILRGDMISQVASTIDQLLEKYDKFMKDLHVSFIKYIGNLWGQISQSISQQWNRFLLLIEPMFIRFIHYLETVVWKTSKEFLDFLYDRRNDLISSPYFDHFSNFTQDIDKFYRDIKGNDIITNIQKYSSLIIQFLKDRYFTFVPFGKELKDVIDEIVNELKELQKLPSIRYALEKMQQVYDKVCYAYDYFEIQAKIESAIRLIHLKLIDISQTALQAESRYRVAKTKFIFDPRQGLMCLEQKLPMSWHSFNQTPEFHEIPEIRAISDASSYFASSDVTFWSLYRYRPYMDPSNWLPPFRAQAMIVGLQDFITFDGRHIEFIGSCTYLLARDFVHDTFAILLEYQQQSNRVTHKIIVLLGKDTLELNFFNDSIKLISGQSSSTANNLALPIELENGTTYVYQAESVVTVERKQNQFRLECNLKFNLCTLELSGWYHGKTAGILGTMNYEPMDDTIASNGIVTKNVRVFAESWSIEQETEDKCPTNNSDPRTKSKADSMVIEFCNDLFVNKSSEFLSCFHVIEPEEYSKICTASESRSEACTVALSYMQICMFHDTYLRIPDVCSSCSMIDGSQVAEGQFIKLEGDRVPGSTDVVFIVEGKECNHGVKENRSIEQLVTQLNKELNDQGLTDNRWSLVTFGADGVFDHPRSVVFDGQIFTKNVARFVDYFDHVPIGDGSGDIFAAIAFASKLVFRTGVSKTFILMPCSHCEPENQTLDYAVVHEVLLEHDITLHILMDGDFEFEKERLNKIFYGLDATKSYTKKDSRTLIGDIDLRRQVKLSKSALGYCTPLSLEINGTIFSGNKLRFDKLTSIKKFASVFSKRVALTAQPNPCQNCECTADNNGVTRMECIPCIYPTLVSVDYETFNLNDSLASIQSLNIDYDQIDIDDS</sequence>
<dbReference type="PANTHER" id="PTHR23345:SF15">
    <property type="entry name" value="VITELLOGENIN 1-RELATED"/>
    <property type="match status" value="1"/>
</dbReference>
<feature type="chain" id="PRO_5026841276" evidence="12">
    <location>
        <begin position="28"/>
        <end position="4335"/>
    </location>
</feature>
<evidence type="ECO:0000256" key="7">
    <source>
        <dbReference type="ARBA" id="ARBA00023121"/>
    </source>
</evidence>
<dbReference type="PANTHER" id="PTHR23345">
    <property type="entry name" value="VITELLOGENIN-RELATED"/>
    <property type="match status" value="1"/>
</dbReference>
<dbReference type="GO" id="GO:0008289">
    <property type="term" value="F:lipid binding"/>
    <property type="evidence" value="ECO:0007669"/>
    <property type="project" value="UniProtKB-KW"/>
</dbReference>
<dbReference type="KEGG" id="bvk:117237750"/>
<feature type="signal peptide" evidence="12">
    <location>
        <begin position="1"/>
        <end position="27"/>
    </location>
</feature>
<evidence type="ECO:0000256" key="6">
    <source>
        <dbReference type="ARBA" id="ARBA00023055"/>
    </source>
</evidence>